<feature type="compositionally biased region" description="Polar residues" evidence="1">
    <location>
        <begin position="1"/>
        <end position="13"/>
    </location>
</feature>
<reference evidence="2 3" key="1">
    <citation type="submission" date="2024-04" db="EMBL/GenBank/DDBJ databases">
        <title>Phyllosticta paracitricarpa is synonymous to the EU quarantine fungus P. citricarpa based on phylogenomic analyses.</title>
        <authorList>
            <consortium name="Lawrence Berkeley National Laboratory"/>
            <person name="Van Ingen-Buijs V.A."/>
            <person name="Van Westerhoven A.C."/>
            <person name="Haridas S."/>
            <person name="Skiadas P."/>
            <person name="Martin F."/>
            <person name="Groenewald J.Z."/>
            <person name="Crous P.W."/>
            <person name="Seidl M.F."/>
        </authorList>
    </citation>
    <scope>NUCLEOTIDE SEQUENCE [LARGE SCALE GENOMIC DNA]</scope>
    <source>
        <strain evidence="2 3">CBS 122670</strain>
    </source>
</reference>
<feature type="compositionally biased region" description="Basic and acidic residues" evidence="1">
    <location>
        <begin position="62"/>
        <end position="73"/>
    </location>
</feature>
<organism evidence="2 3">
    <name type="scientific">Phyllosticta citricarpa</name>
    <dbReference type="NCBI Taxonomy" id="55181"/>
    <lineage>
        <taxon>Eukaryota</taxon>
        <taxon>Fungi</taxon>
        <taxon>Dikarya</taxon>
        <taxon>Ascomycota</taxon>
        <taxon>Pezizomycotina</taxon>
        <taxon>Dothideomycetes</taxon>
        <taxon>Dothideomycetes incertae sedis</taxon>
        <taxon>Botryosphaeriales</taxon>
        <taxon>Phyllostictaceae</taxon>
        <taxon>Phyllosticta</taxon>
    </lineage>
</organism>
<dbReference type="Proteomes" id="UP001365128">
    <property type="component" value="Unassembled WGS sequence"/>
</dbReference>
<gene>
    <name evidence="2" type="ORF">IWX46DRAFT_580144</name>
</gene>
<feature type="compositionally biased region" description="Basic and acidic residues" evidence="1">
    <location>
        <begin position="195"/>
        <end position="205"/>
    </location>
</feature>
<sequence length="217" mass="24007">MGSSPTEATTTKYRANHARPIKQSTNAQPNTVEIYAQSMGFYRDEQAVPRGIWRRVPPSERPVNDRTRQREAAAADCGQKGDPVHLPHGQSMSAKGGIKLDMKRGDMTQETVATMSTAYQAEEEGVQAQSSQHPHCSLTSGHGAHPPLRGVWTGIQESRGLLSCLTIRHTHRSRQTGLLPRRAHDRWSAGRPTHHANEQSSRRSITDQSHMGHRSLG</sequence>
<dbReference type="EMBL" id="JBBPDW010000011">
    <property type="protein sequence ID" value="KAK7548157.1"/>
    <property type="molecule type" value="Genomic_DNA"/>
</dbReference>
<feature type="region of interest" description="Disordered" evidence="1">
    <location>
        <begin position="1"/>
        <end position="29"/>
    </location>
</feature>
<evidence type="ECO:0000313" key="3">
    <source>
        <dbReference type="Proteomes" id="UP001365128"/>
    </source>
</evidence>
<evidence type="ECO:0000313" key="2">
    <source>
        <dbReference type="EMBL" id="KAK7548157.1"/>
    </source>
</evidence>
<protein>
    <submittedName>
        <fullName evidence="2">Uncharacterized protein</fullName>
    </submittedName>
</protein>
<proteinExistence type="predicted"/>
<feature type="region of interest" description="Disordered" evidence="1">
    <location>
        <begin position="54"/>
        <end position="96"/>
    </location>
</feature>
<evidence type="ECO:0000256" key="1">
    <source>
        <dbReference type="SAM" id="MobiDB-lite"/>
    </source>
</evidence>
<accession>A0ABR1MGW4</accession>
<keyword evidence="3" id="KW-1185">Reference proteome</keyword>
<comment type="caution">
    <text evidence="2">The sequence shown here is derived from an EMBL/GenBank/DDBJ whole genome shotgun (WGS) entry which is preliminary data.</text>
</comment>
<feature type="region of interest" description="Disordered" evidence="1">
    <location>
        <begin position="172"/>
        <end position="217"/>
    </location>
</feature>
<name>A0ABR1MGW4_9PEZI</name>